<dbReference type="Proteomes" id="UP000594638">
    <property type="component" value="Unassembled WGS sequence"/>
</dbReference>
<name>A0A8S0UJT7_OLEEU</name>
<feature type="compositionally biased region" description="Polar residues" evidence="1">
    <location>
        <begin position="88"/>
        <end position="99"/>
    </location>
</feature>
<protein>
    <submittedName>
        <fullName evidence="2">Uncharacterized protein</fullName>
    </submittedName>
</protein>
<feature type="compositionally biased region" description="Basic residues" evidence="1">
    <location>
        <begin position="1"/>
        <end position="12"/>
    </location>
</feature>
<dbReference type="EMBL" id="CACTIH010007896">
    <property type="protein sequence ID" value="CAA3018673.1"/>
    <property type="molecule type" value="Genomic_DNA"/>
</dbReference>
<organism evidence="2 3">
    <name type="scientific">Olea europaea subsp. europaea</name>
    <dbReference type="NCBI Taxonomy" id="158383"/>
    <lineage>
        <taxon>Eukaryota</taxon>
        <taxon>Viridiplantae</taxon>
        <taxon>Streptophyta</taxon>
        <taxon>Embryophyta</taxon>
        <taxon>Tracheophyta</taxon>
        <taxon>Spermatophyta</taxon>
        <taxon>Magnoliopsida</taxon>
        <taxon>eudicotyledons</taxon>
        <taxon>Gunneridae</taxon>
        <taxon>Pentapetalae</taxon>
        <taxon>asterids</taxon>
        <taxon>lamiids</taxon>
        <taxon>Lamiales</taxon>
        <taxon>Oleaceae</taxon>
        <taxon>Oleeae</taxon>
        <taxon>Olea</taxon>
    </lineage>
</organism>
<evidence type="ECO:0000313" key="2">
    <source>
        <dbReference type="EMBL" id="CAA3018673.1"/>
    </source>
</evidence>
<keyword evidence="3" id="KW-1185">Reference proteome</keyword>
<feature type="compositionally biased region" description="Basic residues" evidence="1">
    <location>
        <begin position="30"/>
        <end position="47"/>
    </location>
</feature>
<accession>A0A8S0UJT7</accession>
<evidence type="ECO:0000256" key="1">
    <source>
        <dbReference type="SAM" id="MobiDB-lite"/>
    </source>
</evidence>
<reference evidence="2 3" key="1">
    <citation type="submission" date="2019-12" db="EMBL/GenBank/DDBJ databases">
        <authorList>
            <person name="Alioto T."/>
            <person name="Alioto T."/>
            <person name="Gomez Garrido J."/>
        </authorList>
    </citation>
    <scope>NUCLEOTIDE SEQUENCE [LARGE SCALE GENOMIC DNA]</scope>
</reference>
<evidence type="ECO:0000313" key="3">
    <source>
        <dbReference type="Proteomes" id="UP000594638"/>
    </source>
</evidence>
<dbReference type="AlphaFoldDB" id="A0A8S0UJT7"/>
<feature type="region of interest" description="Disordered" evidence="1">
    <location>
        <begin position="1"/>
        <end position="47"/>
    </location>
</feature>
<gene>
    <name evidence="2" type="ORF">OLEA9_A115746</name>
</gene>
<feature type="non-terminal residue" evidence="2">
    <location>
        <position position="1"/>
    </location>
</feature>
<feature type="region of interest" description="Disordered" evidence="1">
    <location>
        <begin position="88"/>
        <end position="126"/>
    </location>
</feature>
<sequence>KNACKGRGRRRGDRAGHGQQSMPSSGRGYRGGHRRGGRVVHGRGRRPRRVYNALPSAMYFPSVQYNPALFSSTFSDKVEQNLTLDPFVSSSSKSIQPTSVAKVEQTEQYQPPPISSKGMRPPTRPGFRTVGRKVIVKVNHFWFRWQRDI</sequence>
<dbReference type="OrthoDB" id="927541at2759"/>
<proteinExistence type="predicted"/>
<dbReference type="Gramene" id="OE9A115746T1">
    <property type="protein sequence ID" value="OE9A115746C1"/>
    <property type="gene ID" value="OE9A115746"/>
</dbReference>
<comment type="caution">
    <text evidence="2">The sequence shown here is derived from an EMBL/GenBank/DDBJ whole genome shotgun (WGS) entry which is preliminary data.</text>
</comment>